<evidence type="ECO:0000313" key="5">
    <source>
        <dbReference type="Proteomes" id="UP000752171"/>
    </source>
</evidence>
<dbReference type="GO" id="GO:0006915">
    <property type="term" value="P:apoptotic process"/>
    <property type="evidence" value="ECO:0007669"/>
    <property type="project" value="TreeGrafter"/>
</dbReference>
<proteinExistence type="predicted"/>
<dbReference type="InterPro" id="IPR052815">
    <property type="entry name" value="PDCD2-like_regulator"/>
</dbReference>
<reference evidence="2 5" key="1">
    <citation type="submission" date="2021-07" db="EMBL/GenBank/DDBJ databases">
        <authorList>
            <person name="Imarazene B."/>
            <person name="Zahm M."/>
            <person name="Klopp C."/>
            <person name="Cabau C."/>
            <person name="Beille S."/>
            <person name="Jouanno E."/>
            <person name="Castinel A."/>
            <person name="Lluch J."/>
            <person name="Gil L."/>
            <person name="Kuchtly C."/>
            <person name="Lopez Roques C."/>
            <person name="Donnadieu C."/>
            <person name="Parrinello H."/>
            <person name="Journot L."/>
            <person name="Du K."/>
            <person name="Schartl M."/>
            <person name="Retaux S."/>
            <person name="Guiguen Y."/>
        </authorList>
    </citation>
    <scope>NUCLEOTIDE SEQUENCE [LARGE SCALE GENOMIC DNA]</scope>
    <source>
        <strain evidence="2">Pach_M1</strain>
        <tissue evidence="2">Testis</tissue>
    </source>
</reference>
<evidence type="ECO:0000313" key="2">
    <source>
        <dbReference type="EMBL" id="KAG9281106.1"/>
    </source>
</evidence>
<dbReference type="InterPro" id="IPR007320">
    <property type="entry name" value="PDCD2_C"/>
</dbReference>
<evidence type="ECO:0000259" key="1">
    <source>
        <dbReference type="Pfam" id="PF04194"/>
    </source>
</evidence>
<dbReference type="EMBL" id="JAICCE010000002">
    <property type="protein sequence ID" value="KAG9281106.1"/>
    <property type="molecule type" value="Genomic_DNA"/>
</dbReference>
<dbReference type="CTD" id="84306"/>
<dbReference type="PANTHER" id="PTHR46421">
    <property type="entry name" value="PROGRAMMED CELL DEATH PROTEIN 2-LIKE"/>
    <property type="match status" value="1"/>
</dbReference>
<dbReference type="PANTHER" id="PTHR46421:SF1">
    <property type="entry name" value="PROGRAMMED CELL DEATH PROTEIN 2-LIKE"/>
    <property type="match status" value="1"/>
</dbReference>
<dbReference type="Pfam" id="PF04194">
    <property type="entry name" value="PDCD2_C"/>
    <property type="match status" value="1"/>
</dbReference>
<gene>
    <name evidence="3" type="primary">pdcd2l</name>
    <name evidence="2" type="synonym">PDCD2L</name>
    <name evidence="2" type="ORF">AMEX_G3889</name>
</gene>
<dbReference type="KEGG" id="amex:103037067"/>
<organism evidence="3 4">
    <name type="scientific">Astyanax mexicanus</name>
    <name type="common">Blind cave fish</name>
    <name type="synonym">Astyanax fasciatus mexicanus</name>
    <dbReference type="NCBI Taxonomy" id="7994"/>
    <lineage>
        <taxon>Eukaryota</taxon>
        <taxon>Metazoa</taxon>
        <taxon>Chordata</taxon>
        <taxon>Craniata</taxon>
        <taxon>Vertebrata</taxon>
        <taxon>Euteleostomi</taxon>
        <taxon>Actinopterygii</taxon>
        <taxon>Neopterygii</taxon>
        <taxon>Teleostei</taxon>
        <taxon>Ostariophysi</taxon>
        <taxon>Characiformes</taxon>
        <taxon>Characoidei</taxon>
        <taxon>Acestrorhamphidae</taxon>
        <taxon>Acestrorhamphinae</taxon>
        <taxon>Astyanax</taxon>
    </lineage>
</organism>
<feature type="domain" description="Programmed cell death protein 2 C-terminal" evidence="1">
    <location>
        <begin position="251"/>
        <end position="356"/>
    </location>
</feature>
<dbReference type="Proteomes" id="UP000752171">
    <property type="component" value="Unassembled WGS sequence"/>
</dbReference>
<evidence type="ECO:0000313" key="3">
    <source>
        <dbReference type="Ensembl" id="ENSAMXP00005022468.1"/>
    </source>
</evidence>
<dbReference type="OrthoDB" id="366284at2759"/>
<accession>A0A8B9JJA6</accession>
<dbReference type="GeneID" id="103037067"/>
<reference evidence="3" key="2">
    <citation type="submission" date="2025-05" db="UniProtKB">
        <authorList>
            <consortium name="Ensembl"/>
        </authorList>
    </citation>
    <scope>IDENTIFICATION</scope>
</reference>
<evidence type="ECO:0000313" key="4">
    <source>
        <dbReference type="Proteomes" id="UP000694621"/>
    </source>
</evidence>
<name>A0A8B9JJA6_ASTMX</name>
<dbReference type="Ensembl" id="ENSAMXT00005024816.1">
    <property type="protein sequence ID" value="ENSAMXP00005022468.1"/>
    <property type="gene ID" value="ENSAMXG00005011578.1"/>
</dbReference>
<dbReference type="GO" id="GO:0005737">
    <property type="term" value="C:cytoplasm"/>
    <property type="evidence" value="ECO:0007669"/>
    <property type="project" value="InterPro"/>
</dbReference>
<dbReference type="AlphaFoldDB" id="A0A8B9JJA6"/>
<sequence length="365" mass="40618">MQESPLIGVYDGPIEKKNSTYYYTNKIGGSQDLIPGISATYYRCALCDGILTHVVQIYCPLAASPYHRTINVFACTNPQCYGKPESWKVLRSQCLESEMKDINKDNQQVKQAPVFATNWCDEADDWGMEAEDSEAEICPHTNLDTAQTVTERQPDTQTAGPVDSIGLEGLCLNGSGDRECAVAPTAVPTFQSFYISVAEETDFVGQNNVEHANKLLKEYQEREGVAVGELESCEGEGRGEKYEKAEPKHGDAVFSNFMKRISLCPEQVLRYSWSGSPLFICERPSNIHQMEPPCAQCGSPRVFEFQLMPALVSLLRSTDLSSELVLEFGTVMVYTCRESCWTSGSNTPVEEFLLVQADPDQKLFK</sequence>
<protein>
    <submittedName>
        <fullName evidence="2">Programmed cell death protein 2-like</fullName>
    </submittedName>
</protein>
<dbReference type="Proteomes" id="UP000694621">
    <property type="component" value="Unplaced"/>
</dbReference>